<dbReference type="SFLD" id="SFLDG01062">
    <property type="entry name" value="methyltransferase_(Class_A)"/>
    <property type="match status" value="1"/>
</dbReference>
<feature type="binding site" evidence="14">
    <location>
        <position position="121"/>
    </location>
    <ligand>
        <name>[4Fe-4S] cluster</name>
        <dbReference type="ChEBI" id="CHEBI:49883"/>
        <note>4Fe-4S-S-AdoMet</note>
    </ligand>
</feature>
<keyword evidence="8 14" id="KW-0949">S-adenosyl-L-methionine</keyword>
<gene>
    <name evidence="14" type="primary">rlmN</name>
    <name evidence="16" type="ORF">BECKDK2373C_GA0170839_10023</name>
</gene>
<dbReference type="InterPro" id="IPR013785">
    <property type="entry name" value="Aldolase_TIM"/>
</dbReference>
<feature type="binding site" evidence="14">
    <location>
        <begin position="233"/>
        <end position="235"/>
    </location>
    <ligand>
        <name>S-adenosyl-L-methionine</name>
        <dbReference type="ChEBI" id="CHEBI:59789"/>
    </ligand>
</feature>
<feature type="binding site" evidence="14">
    <location>
        <position position="310"/>
    </location>
    <ligand>
        <name>S-adenosyl-L-methionine</name>
        <dbReference type="ChEBI" id="CHEBI:59789"/>
    </ligand>
</feature>
<evidence type="ECO:0000256" key="13">
    <source>
        <dbReference type="ARBA" id="ARBA00023157"/>
    </source>
</evidence>
<dbReference type="GO" id="GO:0000049">
    <property type="term" value="F:tRNA binding"/>
    <property type="evidence" value="ECO:0007669"/>
    <property type="project" value="UniProtKB-UniRule"/>
</dbReference>
<proteinExistence type="inferred from homology"/>
<evidence type="ECO:0000256" key="8">
    <source>
        <dbReference type="ARBA" id="ARBA00022691"/>
    </source>
</evidence>
<dbReference type="NCBIfam" id="TIGR00048">
    <property type="entry name" value="rRNA_mod_RlmN"/>
    <property type="match status" value="1"/>
</dbReference>
<keyword evidence="9 14" id="KW-0819">tRNA processing</keyword>
<dbReference type="PIRSF" id="PIRSF006004">
    <property type="entry name" value="CHP00048"/>
    <property type="match status" value="1"/>
</dbReference>
<dbReference type="InterPro" id="IPR027492">
    <property type="entry name" value="RNA_MTrfase_RlmN"/>
</dbReference>
<feature type="binding site" evidence="14">
    <location>
        <begin position="179"/>
        <end position="180"/>
    </location>
    <ligand>
        <name>S-adenosyl-L-methionine</name>
        <dbReference type="ChEBI" id="CHEBI:59789"/>
    </ligand>
</feature>
<dbReference type="GO" id="GO:0046872">
    <property type="term" value="F:metal ion binding"/>
    <property type="evidence" value="ECO:0007669"/>
    <property type="project" value="UniProtKB-KW"/>
</dbReference>
<dbReference type="Gene3D" id="3.20.20.70">
    <property type="entry name" value="Aldolase class I"/>
    <property type="match status" value="1"/>
</dbReference>
<name>A0A450RUH1_9GAMM</name>
<dbReference type="PROSITE" id="PS51918">
    <property type="entry name" value="RADICAL_SAM"/>
    <property type="match status" value="1"/>
</dbReference>
<evidence type="ECO:0000256" key="11">
    <source>
        <dbReference type="ARBA" id="ARBA00023004"/>
    </source>
</evidence>
<dbReference type="GO" id="GO:0051539">
    <property type="term" value="F:4 iron, 4 sulfur cluster binding"/>
    <property type="evidence" value="ECO:0007669"/>
    <property type="project" value="UniProtKB-UniRule"/>
</dbReference>
<dbReference type="CDD" id="cd01335">
    <property type="entry name" value="Radical_SAM"/>
    <property type="match status" value="1"/>
</dbReference>
<dbReference type="AlphaFoldDB" id="A0A450RUH1"/>
<dbReference type="SFLD" id="SFLDS00029">
    <property type="entry name" value="Radical_SAM"/>
    <property type="match status" value="1"/>
</dbReference>
<evidence type="ECO:0000256" key="14">
    <source>
        <dbReference type="HAMAP-Rule" id="MF_01849"/>
    </source>
</evidence>
<evidence type="ECO:0000256" key="4">
    <source>
        <dbReference type="ARBA" id="ARBA00022490"/>
    </source>
</evidence>
<feature type="binding site" evidence="14">
    <location>
        <position position="118"/>
    </location>
    <ligand>
        <name>[4Fe-4S] cluster</name>
        <dbReference type="ChEBI" id="CHEBI:49883"/>
        <note>4Fe-4S-S-AdoMet</note>
    </ligand>
</feature>
<dbReference type="FunFam" id="1.10.150.530:FF:000003">
    <property type="entry name" value="Dual-specificity RNA methyltransferase RlmN"/>
    <property type="match status" value="1"/>
</dbReference>
<keyword evidence="10 14" id="KW-0479">Metal-binding</keyword>
<dbReference type="InterPro" id="IPR040072">
    <property type="entry name" value="Methyltransferase_A"/>
</dbReference>
<keyword evidence="7 14" id="KW-0808">Transferase</keyword>
<dbReference type="Pfam" id="PF04055">
    <property type="entry name" value="Radical_SAM"/>
    <property type="match status" value="1"/>
</dbReference>
<dbReference type="InterPro" id="IPR048641">
    <property type="entry name" value="RlmN_N"/>
</dbReference>
<dbReference type="Pfam" id="PF21016">
    <property type="entry name" value="RlmN_N"/>
    <property type="match status" value="1"/>
</dbReference>
<feature type="domain" description="Radical SAM core" evidence="15">
    <location>
        <begin position="100"/>
        <end position="348"/>
    </location>
</feature>
<dbReference type="PANTHER" id="PTHR30544:SF5">
    <property type="entry name" value="RADICAL SAM CORE DOMAIN-CONTAINING PROTEIN"/>
    <property type="match status" value="1"/>
</dbReference>
<protein>
    <recommendedName>
        <fullName evidence="14">Dual-specificity RNA methyltransferase RlmN</fullName>
        <ecNumber evidence="14">2.1.1.192</ecNumber>
    </recommendedName>
    <alternativeName>
        <fullName evidence="14">23S rRNA (adenine(2503)-C(2))-methyltransferase</fullName>
    </alternativeName>
    <alternativeName>
        <fullName evidence="14">23S rRNA m2A2503 methyltransferase</fullName>
    </alternativeName>
    <alternativeName>
        <fullName evidence="14">Ribosomal RNA large subunit methyltransferase N</fullName>
    </alternativeName>
    <alternativeName>
        <fullName evidence="14">tRNA (adenine(37)-C(2))-methyltransferase</fullName>
    </alternativeName>
    <alternativeName>
        <fullName evidence="14">tRNA m2A37 methyltransferase</fullName>
    </alternativeName>
</protein>
<evidence type="ECO:0000256" key="9">
    <source>
        <dbReference type="ARBA" id="ARBA00022694"/>
    </source>
</evidence>
<evidence type="ECO:0000256" key="1">
    <source>
        <dbReference type="ARBA" id="ARBA00004496"/>
    </source>
</evidence>
<keyword evidence="13 14" id="KW-1015">Disulfide bond</keyword>
<evidence type="ECO:0000256" key="7">
    <source>
        <dbReference type="ARBA" id="ARBA00022679"/>
    </source>
</evidence>
<dbReference type="GO" id="GO:0070475">
    <property type="term" value="P:rRNA base methylation"/>
    <property type="evidence" value="ECO:0007669"/>
    <property type="project" value="UniProtKB-UniRule"/>
</dbReference>
<feature type="binding site" evidence="14">
    <location>
        <position position="114"/>
    </location>
    <ligand>
        <name>[4Fe-4S] cluster</name>
        <dbReference type="ChEBI" id="CHEBI:49883"/>
        <note>4Fe-4S-S-AdoMet</note>
    </ligand>
</feature>
<evidence type="ECO:0000256" key="12">
    <source>
        <dbReference type="ARBA" id="ARBA00023014"/>
    </source>
</evidence>
<keyword evidence="6 14" id="KW-0489">Methyltransferase</keyword>
<comment type="cofactor">
    <cofactor evidence="14">
        <name>[4Fe-4S] cluster</name>
        <dbReference type="ChEBI" id="CHEBI:49883"/>
    </cofactor>
    <text evidence="14">Binds 1 [4Fe-4S] cluster. The cluster is coordinated with 3 cysteines and an exchangeable S-adenosyl-L-methionine.</text>
</comment>
<organism evidence="16">
    <name type="scientific">Candidatus Kentrum sp. DK</name>
    <dbReference type="NCBI Taxonomy" id="2126562"/>
    <lineage>
        <taxon>Bacteria</taxon>
        <taxon>Pseudomonadati</taxon>
        <taxon>Pseudomonadota</taxon>
        <taxon>Gammaproteobacteria</taxon>
        <taxon>Candidatus Kentrum</taxon>
    </lineage>
</organism>
<accession>A0A450RUH1</accession>
<evidence type="ECO:0000313" key="16">
    <source>
        <dbReference type="EMBL" id="VFJ42695.1"/>
    </source>
</evidence>
<evidence type="ECO:0000259" key="15">
    <source>
        <dbReference type="PROSITE" id="PS51918"/>
    </source>
</evidence>
<keyword evidence="12 14" id="KW-0411">Iron-sulfur</keyword>
<comment type="similarity">
    <text evidence="2 14">Belongs to the radical SAM superfamily. RlmN family.</text>
</comment>
<keyword evidence="5 14" id="KW-0698">rRNA processing</keyword>
<comment type="caution">
    <text evidence="14">Lacks conserved residue(s) required for the propagation of feature annotation.</text>
</comment>
<dbReference type="InterPro" id="IPR058240">
    <property type="entry name" value="rSAM_sf"/>
</dbReference>
<reference evidence="16" key="1">
    <citation type="submission" date="2019-02" db="EMBL/GenBank/DDBJ databases">
        <authorList>
            <person name="Gruber-Vodicka R. H."/>
            <person name="Seah K. B. B."/>
        </authorList>
    </citation>
    <scope>NUCLEOTIDE SEQUENCE</scope>
    <source>
        <strain evidence="16">BECK_DK161</strain>
    </source>
</reference>
<dbReference type="InterPro" id="IPR007197">
    <property type="entry name" value="rSAM"/>
</dbReference>
<dbReference type="EC" id="2.1.1.192" evidence="14"/>
<dbReference type="GO" id="GO:0002935">
    <property type="term" value="F:tRNA (adenine(37)-C2)-methyltransferase activity"/>
    <property type="evidence" value="ECO:0007669"/>
    <property type="project" value="UniProtKB-UniRule"/>
</dbReference>
<feature type="binding site" evidence="14">
    <location>
        <position position="211"/>
    </location>
    <ligand>
        <name>S-adenosyl-L-methionine</name>
        <dbReference type="ChEBI" id="CHEBI:59789"/>
    </ligand>
</feature>
<comment type="catalytic activity">
    <reaction evidence="14">
        <text>adenosine(37) in tRNA + 2 reduced [2Fe-2S]-[ferredoxin] + 2 S-adenosyl-L-methionine = 2-methyladenosine(37) in tRNA + 5'-deoxyadenosine + L-methionine + 2 oxidized [2Fe-2S]-[ferredoxin] + S-adenosyl-L-homocysteine</text>
        <dbReference type="Rhea" id="RHEA:43332"/>
        <dbReference type="Rhea" id="RHEA-COMP:10000"/>
        <dbReference type="Rhea" id="RHEA-COMP:10001"/>
        <dbReference type="Rhea" id="RHEA-COMP:10162"/>
        <dbReference type="Rhea" id="RHEA-COMP:10485"/>
        <dbReference type="ChEBI" id="CHEBI:17319"/>
        <dbReference type="ChEBI" id="CHEBI:33737"/>
        <dbReference type="ChEBI" id="CHEBI:33738"/>
        <dbReference type="ChEBI" id="CHEBI:57844"/>
        <dbReference type="ChEBI" id="CHEBI:57856"/>
        <dbReference type="ChEBI" id="CHEBI:59789"/>
        <dbReference type="ChEBI" id="CHEBI:74411"/>
        <dbReference type="ChEBI" id="CHEBI:74497"/>
        <dbReference type="EC" id="2.1.1.192"/>
    </reaction>
</comment>
<evidence type="ECO:0000256" key="5">
    <source>
        <dbReference type="ARBA" id="ARBA00022552"/>
    </source>
</evidence>
<comment type="catalytic activity">
    <reaction evidence="14">
        <text>adenosine(2503) in 23S rRNA + 2 reduced [2Fe-2S]-[ferredoxin] + 2 S-adenosyl-L-methionine = 2-methyladenosine(2503) in 23S rRNA + 5'-deoxyadenosine + L-methionine + 2 oxidized [2Fe-2S]-[ferredoxin] + S-adenosyl-L-homocysteine</text>
        <dbReference type="Rhea" id="RHEA:42916"/>
        <dbReference type="Rhea" id="RHEA-COMP:10000"/>
        <dbReference type="Rhea" id="RHEA-COMP:10001"/>
        <dbReference type="Rhea" id="RHEA-COMP:10152"/>
        <dbReference type="Rhea" id="RHEA-COMP:10282"/>
        <dbReference type="ChEBI" id="CHEBI:17319"/>
        <dbReference type="ChEBI" id="CHEBI:33737"/>
        <dbReference type="ChEBI" id="CHEBI:33738"/>
        <dbReference type="ChEBI" id="CHEBI:57844"/>
        <dbReference type="ChEBI" id="CHEBI:57856"/>
        <dbReference type="ChEBI" id="CHEBI:59789"/>
        <dbReference type="ChEBI" id="CHEBI:74411"/>
        <dbReference type="ChEBI" id="CHEBI:74497"/>
        <dbReference type="EC" id="2.1.1.192"/>
    </reaction>
</comment>
<dbReference type="HAMAP" id="MF_01849">
    <property type="entry name" value="RNA_methyltr_RlmN"/>
    <property type="match status" value="1"/>
</dbReference>
<keyword evidence="3 14" id="KW-0004">4Fe-4S</keyword>
<comment type="function">
    <text evidence="14">Specifically methylates position 2 of adenine 2503 in 23S rRNA and position 2 of adenine 37 in tRNAs. m2A2503 modification seems to play a crucial role in the proofreading step occurring at the peptidyl transferase center and thus would serve to optimize ribosomal fidelity.</text>
</comment>
<dbReference type="InterPro" id="IPR004383">
    <property type="entry name" value="rRNA_lsu_MTrfase_RlmN/Cfr"/>
</dbReference>
<dbReference type="SUPFAM" id="SSF102114">
    <property type="entry name" value="Radical SAM enzymes"/>
    <property type="match status" value="1"/>
</dbReference>
<evidence type="ECO:0000256" key="10">
    <source>
        <dbReference type="ARBA" id="ARBA00022723"/>
    </source>
</evidence>
<keyword evidence="11 14" id="KW-0408">Iron</keyword>
<sequence length="362" mass="38900">MSATKINLLGLPPDALAAFFAELGERSFRATQVIKWIHQQGVLDFDAMTNLTKVLRARLAEIAEARLPEVIGHQISRDGTQKWLLRVDSANSVEMVFIPEEDRGTLCVSSQAGCPVRCPFCATGRLGFRRNLTSAEIIGQLWLAERLLGAPTGAEGPAGVIIHPHVPRKISNVVLMGMGEPLFNLDNVIAAVQLMLEDNAYGLARRRVTVSTAGVVPAVEALRARCPVSLAVSLHAATDILRNELVPLNRKYPIAGLLDACRRYVAHAPKDKITFEYVLLGGVNDGPDDARGLVRLLGGLPAKVNLIPFNPFPGAPYGRPLPADVETFRDILLAKGLMTITRKTRGGDIAAACGQLAGASAD</sequence>
<dbReference type="GO" id="GO:0070040">
    <property type="term" value="F:rRNA (adenine(2503)-C2-)-methyltransferase activity"/>
    <property type="evidence" value="ECO:0007669"/>
    <property type="project" value="UniProtKB-UniRule"/>
</dbReference>
<feature type="active site" description="Proton acceptor" evidence="14">
    <location>
        <position position="94"/>
    </location>
</feature>
<dbReference type="GO" id="GO:0005737">
    <property type="term" value="C:cytoplasm"/>
    <property type="evidence" value="ECO:0007669"/>
    <property type="project" value="UniProtKB-SubCell"/>
</dbReference>
<dbReference type="EMBL" id="CAADEY010000002">
    <property type="protein sequence ID" value="VFJ42695.1"/>
    <property type="molecule type" value="Genomic_DNA"/>
</dbReference>
<comment type="miscellaneous">
    <text evidence="14">Reaction proceeds by a ping-pong mechanism involving intermediate methylation of a conserved cysteine residue.</text>
</comment>
<evidence type="ECO:0000256" key="6">
    <source>
        <dbReference type="ARBA" id="ARBA00022603"/>
    </source>
</evidence>
<comment type="subcellular location">
    <subcellularLocation>
        <location evidence="1 14">Cytoplasm</location>
    </subcellularLocation>
</comment>
<evidence type="ECO:0000256" key="3">
    <source>
        <dbReference type="ARBA" id="ARBA00022485"/>
    </source>
</evidence>
<evidence type="ECO:0000256" key="2">
    <source>
        <dbReference type="ARBA" id="ARBA00007544"/>
    </source>
</evidence>
<dbReference type="Gene3D" id="1.10.150.530">
    <property type="match status" value="1"/>
</dbReference>
<feature type="active site" description="S-methylcysteine intermediate" evidence="14">
    <location>
        <position position="353"/>
    </location>
</feature>
<dbReference type="GO" id="GO:0019843">
    <property type="term" value="F:rRNA binding"/>
    <property type="evidence" value="ECO:0007669"/>
    <property type="project" value="UniProtKB-UniRule"/>
</dbReference>
<dbReference type="SFLD" id="SFLDF00275">
    <property type="entry name" value="adenosine_C2_methyltransferase"/>
    <property type="match status" value="1"/>
</dbReference>
<keyword evidence="4 14" id="KW-0963">Cytoplasm</keyword>
<dbReference type="GO" id="GO:0030488">
    <property type="term" value="P:tRNA methylation"/>
    <property type="evidence" value="ECO:0007669"/>
    <property type="project" value="UniProtKB-UniRule"/>
</dbReference>
<dbReference type="PANTHER" id="PTHR30544">
    <property type="entry name" value="23S RRNA METHYLTRANSFERASE"/>
    <property type="match status" value="1"/>
</dbReference>